<evidence type="ECO:0008006" key="3">
    <source>
        <dbReference type="Google" id="ProtNLM"/>
    </source>
</evidence>
<accession>A0A0G0UQG5</accession>
<dbReference type="SUPFAM" id="SSF51182">
    <property type="entry name" value="RmlC-like cupins"/>
    <property type="match status" value="1"/>
</dbReference>
<sequence length="185" mass="21102">RVTIPKNSIVDLQYGAIHHSWEEDNELIPRGNIVYEVQVDVADDVSTLRSFDKGKIQDDGSMRPLQIDEYFRHLNTTKSMNDPHMLIKKAQESVSSESLSISPLFNTSYYKLDKLSFSQELTHEYTTTKHETFHHIFVLKGAIEYHDNSIDLTIGEGHSVFIPARVGGYVLKTKNKSATVLKTYV</sequence>
<dbReference type="InterPro" id="IPR014710">
    <property type="entry name" value="RmlC-like_jellyroll"/>
</dbReference>
<dbReference type="Gene3D" id="2.60.120.10">
    <property type="entry name" value="Jelly Rolls"/>
    <property type="match status" value="2"/>
</dbReference>
<proteinExistence type="predicted"/>
<protein>
    <recommendedName>
        <fullName evidence="3">Mannose-6-phosphate isomerase</fullName>
    </recommendedName>
</protein>
<name>A0A0G0UQG5_9BACT</name>
<dbReference type="AlphaFoldDB" id="A0A0G0UQG5"/>
<dbReference type="Proteomes" id="UP000034961">
    <property type="component" value="Unassembled WGS sequence"/>
</dbReference>
<comment type="caution">
    <text evidence="1">The sequence shown here is derived from an EMBL/GenBank/DDBJ whole genome shotgun (WGS) entry which is preliminary data.</text>
</comment>
<dbReference type="InterPro" id="IPR011051">
    <property type="entry name" value="RmlC_Cupin_sf"/>
</dbReference>
<evidence type="ECO:0000313" key="1">
    <source>
        <dbReference type="EMBL" id="KKR91003.1"/>
    </source>
</evidence>
<dbReference type="EMBL" id="LCAN01000050">
    <property type="protein sequence ID" value="KKR91003.1"/>
    <property type="molecule type" value="Genomic_DNA"/>
</dbReference>
<feature type="non-terminal residue" evidence="1">
    <location>
        <position position="1"/>
    </location>
</feature>
<organism evidence="1 2">
    <name type="scientific">Candidatus Roizmanbacteria bacterium GW2011_GWA1_41_13</name>
    <dbReference type="NCBI Taxonomy" id="1618474"/>
    <lineage>
        <taxon>Bacteria</taxon>
        <taxon>Candidatus Roizmaniibacteriota</taxon>
    </lineage>
</organism>
<gene>
    <name evidence="1" type="ORF">UU41_C0050G0005</name>
</gene>
<reference evidence="1 2" key="1">
    <citation type="journal article" date="2015" name="Nature">
        <title>rRNA introns, odd ribosomes, and small enigmatic genomes across a large radiation of phyla.</title>
        <authorList>
            <person name="Brown C.T."/>
            <person name="Hug L.A."/>
            <person name="Thomas B.C."/>
            <person name="Sharon I."/>
            <person name="Castelle C.J."/>
            <person name="Singh A."/>
            <person name="Wilkins M.J."/>
            <person name="Williams K.H."/>
            <person name="Banfield J.F."/>
        </authorList>
    </citation>
    <scope>NUCLEOTIDE SEQUENCE [LARGE SCALE GENOMIC DNA]</scope>
</reference>
<evidence type="ECO:0000313" key="2">
    <source>
        <dbReference type="Proteomes" id="UP000034961"/>
    </source>
</evidence>